<sequence>ANSVQHAYYNWLVLVVQWISKVPLGHWPIFQTIQKDSTAWSGFGGYLTSVLLAHAGIRPWIPTIKIIKSPACMARLCEAAFEIFWMGHLKN</sequence>
<accession>A0ACC1TKA2</accession>
<reference evidence="1" key="1">
    <citation type="submission" date="2022-09" db="EMBL/GenBank/DDBJ databases">
        <title>A Global Phylogenomic Analysis of the Shiitake Genus Lentinula.</title>
        <authorList>
            <consortium name="DOE Joint Genome Institute"/>
            <person name="Sierra-Patev S."/>
            <person name="Min B."/>
            <person name="Naranjo-Ortiz M."/>
            <person name="Looney B."/>
            <person name="Konkel Z."/>
            <person name="Slot J.C."/>
            <person name="Sakamoto Y."/>
            <person name="Steenwyk J.L."/>
            <person name="Rokas A."/>
            <person name="Carro J."/>
            <person name="Camarero S."/>
            <person name="Ferreira P."/>
            <person name="Molpeceres G."/>
            <person name="Ruiz-Duenas F.J."/>
            <person name="Serrano A."/>
            <person name="Henrissat B."/>
            <person name="Drula E."/>
            <person name="Hughes K.W."/>
            <person name="Mata J.L."/>
            <person name="Ishikawa N.K."/>
            <person name="Vargas-Isla R."/>
            <person name="Ushijima S."/>
            <person name="Smith C.A."/>
            <person name="Ahrendt S."/>
            <person name="Andreopoulos W."/>
            <person name="He G."/>
            <person name="Labutti K."/>
            <person name="Lipzen A."/>
            <person name="Ng V."/>
            <person name="Riley R."/>
            <person name="Sandor L."/>
            <person name="Barry K."/>
            <person name="Martinez A.T."/>
            <person name="Xiao Y."/>
            <person name="Gibbons J.G."/>
            <person name="Terashima K."/>
            <person name="Grigoriev I.V."/>
            <person name="Hibbett D.S."/>
        </authorList>
    </citation>
    <scope>NUCLEOTIDE SEQUENCE</scope>
    <source>
        <strain evidence="1">TMI1499</strain>
    </source>
</reference>
<dbReference type="Proteomes" id="UP001163835">
    <property type="component" value="Unassembled WGS sequence"/>
</dbReference>
<evidence type="ECO:0000313" key="1">
    <source>
        <dbReference type="EMBL" id="KAJ3804930.1"/>
    </source>
</evidence>
<evidence type="ECO:0000313" key="2">
    <source>
        <dbReference type="Proteomes" id="UP001163835"/>
    </source>
</evidence>
<feature type="non-terminal residue" evidence="1">
    <location>
        <position position="1"/>
    </location>
</feature>
<name>A0ACC1TKA2_9AGAR</name>
<dbReference type="EMBL" id="MU795752">
    <property type="protein sequence ID" value="KAJ3804930.1"/>
    <property type="molecule type" value="Genomic_DNA"/>
</dbReference>
<gene>
    <name evidence="1" type="ORF">F5876DRAFT_667</name>
</gene>
<comment type="caution">
    <text evidence="1">The sequence shown here is derived from an EMBL/GenBank/DDBJ whole genome shotgun (WGS) entry which is preliminary data.</text>
</comment>
<feature type="non-terminal residue" evidence="1">
    <location>
        <position position="91"/>
    </location>
</feature>
<organism evidence="1 2">
    <name type="scientific">Lentinula aff. lateritia</name>
    <dbReference type="NCBI Taxonomy" id="2804960"/>
    <lineage>
        <taxon>Eukaryota</taxon>
        <taxon>Fungi</taxon>
        <taxon>Dikarya</taxon>
        <taxon>Basidiomycota</taxon>
        <taxon>Agaricomycotina</taxon>
        <taxon>Agaricomycetes</taxon>
        <taxon>Agaricomycetidae</taxon>
        <taxon>Agaricales</taxon>
        <taxon>Marasmiineae</taxon>
        <taxon>Omphalotaceae</taxon>
        <taxon>Lentinula</taxon>
    </lineage>
</organism>
<keyword evidence="2" id="KW-1185">Reference proteome</keyword>
<protein>
    <submittedName>
        <fullName evidence="1">Uncharacterized protein</fullName>
    </submittedName>
</protein>
<proteinExistence type="predicted"/>